<accession>A0A0G8F4L4</accession>
<comment type="caution">
    <text evidence="2">The sequence shown here is derived from an EMBL/GenBank/DDBJ whole genome shotgun (WGS) entry which is preliminary data.</text>
</comment>
<dbReference type="Pfam" id="PF14553">
    <property type="entry name" value="YqbF"/>
    <property type="match status" value="1"/>
</dbReference>
<dbReference type="EMBL" id="LCYI01000013">
    <property type="protein sequence ID" value="KLA31473.1"/>
    <property type="molecule type" value="Genomic_DNA"/>
</dbReference>
<proteinExistence type="predicted"/>
<dbReference type="InterPro" id="IPR036840">
    <property type="entry name" value="YqbF_dom_sf"/>
</dbReference>
<dbReference type="Gene3D" id="3.40.5.20">
    <property type="entry name" value="YqbF domain"/>
    <property type="match status" value="1"/>
</dbReference>
<protein>
    <recommendedName>
        <fullName evidence="1">Uncharacterized protein YqbF N-terminal domain-containing protein</fullName>
    </recommendedName>
</protein>
<organism evidence="2 3">
    <name type="scientific">Bacillus cereus</name>
    <dbReference type="NCBI Taxonomy" id="1396"/>
    <lineage>
        <taxon>Bacteria</taxon>
        <taxon>Bacillati</taxon>
        <taxon>Bacillota</taxon>
        <taxon>Bacilli</taxon>
        <taxon>Bacillales</taxon>
        <taxon>Bacillaceae</taxon>
        <taxon>Bacillus</taxon>
        <taxon>Bacillus cereus group</taxon>
    </lineage>
</organism>
<evidence type="ECO:0000313" key="2">
    <source>
        <dbReference type="EMBL" id="KLA31473.1"/>
    </source>
</evidence>
<reference evidence="2 3" key="1">
    <citation type="submission" date="2015-04" db="EMBL/GenBank/DDBJ databases">
        <title>Draft Genome Sequences of Eight Spore-Forming Food Isolates of Bacillus cereus Genome sequencing.</title>
        <authorList>
            <person name="Krawcyk A.O."/>
            <person name="de Jong A."/>
            <person name="Eijlander R.T."/>
            <person name="Berendsen E.M."/>
            <person name="Holsappel S."/>
            <person name="Wells-Bennik M."/>
            <person name="Kuipers O.P."/>
        </authorList>
    </citation>
    <scope>NUCLEOTIDE SEQUENCE [LARGE SCALE GENOMIC DNA]</scope>
    <source>
        <strain evidence="2 3">B4077</strain>
    </source>
</reference>
<sequence>MLEEACKIYYVKLIKGQSFYAFDHRFLMSEEEKVSEKVYNYLRRNEFFEVRKEEYSA</sequence>
<dbReference type="InterPro" id="IPR027926">
    <property type="entry name" value="YqbF_N"/>
</dbReference>
<dbReference type="Proteomes" id="UP000035214">
    <property type="component" value="Unassembled WGS sequence"/>
</dbReference>
<dbReference type="AlphaFoldDB" id="A0A0G8F4L4"/>
<feature type="domain" description="Uncharacterised protein YqbF N-terminal" evidence="1">
    <location>
        <begin position="14"/>
        <end position="54"/>
    </location>
</feature>
<name>A0A0G8F4L4_BACCE</name>
<evidence type="ECO:0000259" key="1">
    <source>
        <dbReference type="Pfam" id="PF14553"/>
    </source>
</evidence>
<dbReference type="SUPFAM" id="SSF160059">
    <property type="entry name" value="PriA/YqbF domain"/>
    <property type="match status" value="1"/>
</dbReference>
<evidence type="ECO:0000313" key="3">
    <source>
        <dbReference type="Proteomes" id="UP000035214"/>
    </source>
</evidence>
<dbReference type="PATRIC" id="fig|1396.428.peg.2342"/>
<gene>
    <name evidence="2" type="ORF">B4077_2881</name>
</gene>